<keyword evidence="2" id="KW-0732">Signal</keyword>
<dbReference type="InterPro" id="IPR041821">
    <property type="entry name" value="CG11883_N"/>
</dbReference>
<dbReference type="STRING" id="1531966.A0A0A1SK75"/>
<dbReference type="HOGENOM" id="CLU_005854_7_2_1"/>
<feature type="domain" description="Calcineurin-like phosphoesterase" evidence="5">
    <location>
        <begin position="28"/>
        <end position="242"/>
    </location>
</feature>
<dbReference type="Proteomes" id="UP000039046">
    <property type="component" value="Unassembled WGS sequence"/>
</dbReference>
<reference evidence="7 8" key="1">
    <citation type="journal article" date="2015" name="Genome Announc.">
        <title>Draft Genome Sequence and Gene Annotation of the Entomopathogenic Fungus Verticillium hemipterigenum.</title>
        <authorList>
            <person name="Horn F."/>
            <person name="Habel A."/>
            <person name="Scharf D.H."/>
            <person name="Dworschak J."/>
            <person name="Brakhage A.A."/>
            <person name="Guthke R."/>
            <person name="Hertweck C."/>
            <person name="Linde J."/>
        </authorList>
    </citation>
    <scope>NUCLEOTIDE SEQUENCE [LARGE SCALE GENOMIC DNA]</scope>
</reference>
<feature type="domain" description="5'-Nucleotidase C-terminal" evidence="6">
    <location>
        <begin position="326"/>
        <end position="469"/>
    </location>
</feature>
<evidence type="ECO:0000256" key="4">
    <source>
        <dbReference type="SAM" id="MobiDB-lite"/>
    </source>
</evidence>
<dbReference type="Gene3D" id="3.90.780.10">
    <property type="entry name" value="5'-Nucleotidase, C-terminal domain"/>
    <property type="match status" value="1"/>
</dbReference>
<dbReference type="InterPro" id="IPR029052">
    <property type="entry name" value="Metallo-depent_PP-like"/>
</dbReference>
<gene>
    <name evidence="7" type="ORF">VHEMI00787</name>
</gene>
<dbReference type="InterPro" id="IPR004843">
    <property type="entry name" value="Calcineurin-like_PHP"/>
</dbReference>
<dbReference type="CDD" id="cd07406">
    <property type="entry name" value="MPP_CG11883_N"/>
    <property type="match status" value="1"/>
</dbReference>
<dbReference type="EMBL" id="CDHN01000001">
    <property type="protein sequence ID" value="CEJ80613.1"/>
    <property type="molecule type" value="Genomic_DNA"/>
</dbReference>
<dbReference type="PANTHER" id="PTHR11575:SF48">
    <property type="entry name" value="5'-NUCLEOTIDASE"/>
    <property type="match status" value="1"/>
</dbReference>
<proteinExistence type="inferred from homology"/>
<dbReference type="InterPro" id="IPR006179">
    <property type="entry name" value="5_nucleotidase/apyrase"/>
</dbReference>
<comment type="similarity">
    <text evidence="1 3">Belongs to the 5'-nucleotidase family.</text>
</comment>
<feature type="compositionally biased region" description="Basic and acidic residues" evidence="4">
    <location>
        <begin position="521"/>
        <end position="532"/>
    </location>
</feature>
<dbReference type="Pfam" id="PF00149">
    <property type="entry name" value="Metallophos"/>
    <property type="match status" value="1"/>
</dbReference>
<keyword evidence="3" id="KW-0547">Nucleotide-binding</keyword>
<dbReference type="GO" id="GO:0000166">
    <property type="term" value="F:nucleotide binding"/>
    <property type="evidence" value="ECO:0007669"/>
    <property type="project" value="UniProtKB-KW"/>
</dbReference>
<evidence type="ECO:0000256" key="2">
    <source>
        <dbReference type="ARBA" id="ARBA00022729"/>
    </source>
</evidence>
<dbReference type="Gene3D" id="3.60.21.10">
    <property type="match status" value="1"/>
</dbReference>
<name>A0A0A1SK75_9HYPO</name>
<protein>
    <submittedName>
        <fullName evidence="7">Putative Ser/Thr protein phosphatase family protein</fullName>
    </submittedName>
</protein>
<sequence length="655" mass="73241">MSGQETFTADPRVTYSSGRADSSSNPDLRILHYNDVYHVDPASAEPVGGLARFITMCNEYKDAEKFKGQPDVLTLFSGDAFNPSLESSVTKGEHMVPVLNAIGTDVACVGNHDFDFGVLQFEHLIKKCSFPWLIANVLDPALGDNVPLGNAKRTHMMTTSNGIKVGIIGLGEREWLDTINSLPPNLIYKSASATAKELVPQLREQGAEIIVCLSHQREPNDIKLAEQTGGIIDIILGGHDHFYKHNYINGTHILRSGTDFKQLSYIEARRSEKEQGKWDFDIWRRDVMSSVEEHKPTAKLVHELTAKLQKSLSQPIGWTAMPLDARFSTVRVKESNIGNFVCDIMRQHHRADCTIMASGTIRGDQIYPPGAIRIKDVTTCFPFEDPIVVLRVTGQAIWDALENGVSMYPALEGRFPQVSNIMFEFDPERPRGKRLSWLKIGGEDYQPEKKYVLATRGYMARGKDGYDCLLAGSEGGEAEEIIDEENGILISTMLRQYFMALRTVGKWQKLAEQWVETASSVHHEPMGEHDDQAGDGSKSLPSQLHAPYEDSWQDFIRARLGHSKTPHDEDSSYDVDEGIVMEETEPISPIIGGDPDHQMDIETLLLRKFWTRWAIKAGVKSCPCDPVSKGACLVDWTRLIAPTVEGRIQMVKKKQ</sequence>
<evidence type="ECO:0000259" key="6">
    <source>
        <dbReference type="Pfam" id="PF02872"/>
    </source>
</evidence>
<dbReference type="Pfam" id="PF02872">
    <property type="entry name" value="5_nucleotid_C"/>
    <property type="match status" value="1"/>
</dbReference>
<evidence type="ECO:0000256" key="3">
    <source>
        <dbReference type="RuleBase" id="RU362119"/>
    </source>
</evidence>
<accession>A0A0A1SK75</accession>
<dbReference type="GO" id="GO:0009166">
    <property type="term" value="P:nucleotide catabolic process"/>
    <property type="evidence" value="ECO:0007669"/>
    <property type="project" value="InterPro"/>
</dbReference>
<feature type="region of interest" description="Disordered" evidence="4">
    <location>
        <begin position="1"/>
        <end position="23"/>
    </location>
</feature>
<keyword evidence="8" id="KW-1185">Reference proteome</keyword>
<dbReference type="AlphaFoldDB" id="A0A0A1SK75"/>
<dbReference type="OrthoDB" id="10252235at2759"/>
<evidence type="ECO:0000256" key="1">
    <source>
        <dbReference type="ARBA" id="ARBA00006654"/>
    </source>
</evidence>
<dbReference type="SUPFAM" id="SSF56300">
    <property type="entry name" value="Metallo-dependent phosphatases"/>
    <property type="match status" value="1"/>
</dbReference>
<feature type="region of interest" description="Disordered" evidence="4">
    <location>
        <begin position="520"/>
        <end position="543"/>
    </location>
</feature>
<evidence type="ECO:0000313" key="7">
    <source>
        <dbReference type="EMBL" id="CEJ80613.1"/>
    </source>
</evidence>
<keyword evidence="3" id="KW-0378">Hydrolase</keyword>
<evidence type="ECO:0000313" key="8">
    <source>
        <dbReference type="Proteomes" id="UP000039046"/>
    </source>
</evidence>
<dbReference type="GO" id="GO:0016787">
    <property type="term" value="F:hydrolase activity"/>
    <property type="evidence" value="ECO:0007669"/>
    <property type="project" value="UniProtKB-KW"/>
</dbReference>
<dbReference type="InterPro" id="IPR036907">
    <property type="entry name" value="5'-Nucleotdase_C_sf"/>
</dbReference>
<organism evidence="7 8">
    <name type="scientific">[Torrubiella] hemipterigena</name>
    <dbReference type="NCBI Taxonomy" id="1531966"/>
    <lineage>
        <taxon>Eukaryota</taxon>
        <taxon>Fungi</taxon>
        <taxon>Dikarya</taxon>
        <taxon>Ascomycota</taxon>
        <taxon>Pezizomycotina</taxon>
        <taxon>Sordariomycetes</taxon>
        <taxon>Hypocreomycetidae</taxon>
        <taxon>Hypocreales</taxon>
        <taxon>Clavicipitaceae</taxon>
        <taxon>Clavicipitaceae incertae sedis</taxon>
        <taxon>'Torrubiella' clade</taxon>
    </lineage>
</organism>
<dbReference type="PRINTS" id="PR01607">
    <property type="entry name" value="APYRASEFAMLY"/>
</dbReference>
<feature type="compositionally biased region" description="Polar residues" evidence="4">
    <location>
        <begin position="14"/>
        <end position="23"/>
    </location>
</feature>
<dbReference type="InterPro" id="IPR008334">
    <property type="entry name" value="5'-Nucleotdase_C"/>
</dbReference>
<dbReference type="PANTHER" id="PTHR11575">
    <property type="entry name" value="5'-NUCLEOTIDASE-RELATED"/>
    <property type="match status" value="1"/>
</dbReference>
<evidence type="ECO:0000259" key="5">
    <source>
        <dbReference type="Pfam" id="PF00149"/>
    </source>
</evidence>
<dbReference type="SUPFAM" id="SSF55816">
    <property type="entry name" value="5'-nucleotidase (syn. UDP-sugar hydrolase), C-terminal domain"/>
    <property type="match status" value="1"/>
</dbReference>